<dbReference type="PRINTS" id="PR00690">
    <property type="entry name" value="ADHESNFAMILY"/>
</dbReference>
<organism evidence="9 10">
    <name type="scientific">Paralcaligenes ureilyticus</name>
    <dbReference type="NCBI Taxonomy" id="627131"/>
    <lineage>
        <taxon>Bacteria</taxon>
        <taxon>Pseudomonadati</taxon>
        <taxon>Pseudomonadota</taxon>
        <taxon>Betaproteobacteria</taxon>
        <taxon>Burkholderiales</taxon>
        <taxon>Alcaligenaceae</taxon>
        <taxon>Paralcaligenes</taxon>
    </lineage>
</organism>
<comment type="similarity">
    <text evidence="2 6">Belongs to the bacterial solute-binding protein 9 family.</text>
</comment>
<evidence type="ECO:0000256" key="8">
    <source>
        <dbReference type="SAM" id="SignalP"/>
    </source>
</evidence>
<dbReference type="CDD" id="cd01137">
    <property type="entry name" value="PsaA"/>
    <property type="match status" value="1"/>
</dbReference>
<keyword evidence="3 6" id="KW-0813">Transport</keyword>
<protein>
    <submittedName>
        <fullName evidence="9">Zinc/manganese transport system substrate-binding protein</fullName>
    </submittedName>
</protein>
<comment type="subcellular location">
    <subcellularLocation>
        <location evidence="1">Cell envelope</location>
    </subcellularLocation>
</comment>
<dbReference type="PRINTS" id="PR00691">
    <property type="entry name" value="ADHESINB"/>
</dbReference>
<keyword evidence="10" id="KW-1185">Reference proteome</keyword>
<reference evidence="9 10" key="1">
    <citation type="submission" date="2019-03" db="EMBL/GenBank/DDBJ databases">
        <title>Genomic Encyclopedia of Type Strains, Phase IV (KMG-IV): sequencing the most valuable type-strain genomes for metagenomic binning, comparative biology and taxonomic classification.</title>
        <authorList>
            <person name="Goeker M."/>
        </authorList>
    </citation>
    <scope>NUCLEOTIDE SEQUENCE [LARGE SCALE GENOMIC DNA]</scope>
    <source>
        <strain evidence="9 10">DSM 24591</strain>
    </source>
</reference>
<dbReference type="Pfam" id="PF01297">
    <property type="entry name" value="ZnuA"/>
    <property type="match status" value="1"/>
</dbReference>
<dbReference type="AlphaFoldDB" id="A0A4R3M2B9"/>
<dbReference type="InterPro" id="IPR006127">
    <property type="entry name" value="ZnuA-like"/>
</dbReference>
<dbReference type="InterPro" id="IPR006128">
    <property type="entry name" value="Lipoprotein_PsaA-like"/>
</dbReference>
<dbReference type="GO" id="GO:0030313">
    <property type="term" value="C:cell envelope"/>
    <property type="evidence" value="ECO:0007669"/>
    <property type="project" value="UniProtKB-SubCell"/>
</dbReference>
<keyword evidence="5 8" id="KW-0732">Signal</keyword>
<evidence type="ECO:0000256" key="1">
    <source>
        <dbReference type="ARBA" id="ARBA00004196"/>
    </source>
</evidence>
<feature type="chain" id="PRO_5021019504" evidence="8">
    <location>
        <begin position="37"/>
        <end position="352"/>
    </location>
</feature>
<dbReference type="GO" id="GO:0007155">
    <property type="term" value="P:cell adhesion"/>
    <property type="evidence" value="ECO:0007669"/>
    <property type="project" value="InterPro"/>
</dbReference>
<feature type="signal peptide" evidence="8">
    <location>
        <begin position="1"/>
        <end position="36"/>
    </location>
</feature>
<evidence type="ECO:0000313" key="10">
    <source>
        <dbReference type="Proteomes" id="UP000295525"/>
    </source>
</evidence>
<accession>A0A4R3M2B9</accession>
<evidence type="ECO:0000256" key="5">
    <source>
        <dbReference type="ARBA" id="ARBA00022729"/>
    </source>
</evidence>
<name>A0A4R3M2B9_9BURK</name>
<dbReference type="InterPro" id="IPR006129">
    <property type="entry name" value="AdhesinB"/>
</dbReference>
<evidence type="ECO:0000256" key="3">
    <source>
        <dbReference type="ARBA" id="ARBA00022448"/>
    </source>
</evidence>
<feature type="region of interest" description="Disordered" evidence="7">
    <location>
        <begin position="140"/>
        <end position="172"/>
    </location>
</feature>
<dbReference type="GO" id="GO:0030001">
    <property type="term" value="P:metal ion transport"/>
    <property type="evidence" value="ECO:0007669"/>
    <property type="project" value="InterPro"/>
</dbReference>
<dbReference type="SUPFAM" id="SSF53807">
    <property type="entry name" value="Helical backbone' metal receptor"/>
    <property type="match status" value="1"/>
</dbReference>
<dbReference type="GO" id="GO:0046872">
    <property type="term" value="F:metal ion binding"/>
    <property type="evidence" value="ECO:0007669"/>
    <property type="project" value="UniProtKB-KW"/>
</dbReference>
<dbReference type="PANTHER" id="PTHR42953">
    <property type="entry name" value="HIGH-AFFINITY ZINC UPTAKE SYSTEM PROTEIN ZNUA-RELATED"/>
    <property type="match status" value="1"/>
</dbReference>
<evidence type="ECO:0000313" key="9">
    <source>
        <dbReference type="EMBL" id="TCT07321.1"/>
    </source>
</evidence>
<gene>
    <name evidence="9" type="ORF">EDC26_10645</name>
</gene>
<dbReference type="EMBL" id="SMAJ01000006">
    <property type="protein sequence ID" value="TCT07321.1"/>
    <property type="molecule type" value="Genomic_DNA"/>
</dbReference>
<dbReference type="InterPro" id="IPR050492">
    <property type="entry name" value="Bact_metal-bind_prot9"/>
</dbReference>
<proteinExistence type="inferred from homology"/>
<evidence type="ECO:0000256" key="2">
    <source>
        <dbReference type="ARBA" id="ARBA00011028"/>
    </source>
</evidence>
<dbReference type="PANTHER" id="PTHR42953:SF1">
    <property type="entry name" value="METAL-BINDING PROTEIN HI_0362-RELATED"/>
    <property type="match status" value="1"/>
</dbReference>
<evidence type="ECO:0000256" key="6">
    <source>
        <dbReference type="RuleBase" id="RU003512"/>
    </source>
</evidence>
<dbReference type="Gene3D" id="3.40.50.1980">
    <property type="entry name" value="Nitrogenase molybdenum iron protein domain"/>
    <property type="match status" value="2"/>
</dbReference>
<dbReference type="Proteomes" id="UP000295525">
    <property type="component" value="Unassembled WGS sequence"/>
</dbReference>
<keyword evidence="4" id="KW-0479">Metal-binding</keyword>
<feature type="compositionally biased region" description="Basic and acidic residues" evidence="7">
    <location>
        <begin position="162"/>
        <end position="172"/>
    </location>
</feature>
<sequence>MSGACVMKIDTWSLPRKIRSALAGAMLLVASPFVHAADSVPLDVVASFSVLGDMVRVIGGDHVALTTIVGPNGDAHTFEPTPKDARALSQAKVLFVNGLGFESWMPRLVAASGFKGQEVVASKGVTPRELTPAEQALAAMEEKHERAPGRHAHASRAGAGSHGRDAQENSTDHAHIDPHAWQSLSNGLIYVQNITAALAAADPRHADDYREHARMYMQQIKTLDARIKQSLAAIPEARRKVVTSHDAFGYFGQAYGVQFISTVGISNEAEPSAKEVANIIRQVRREHVPAVFIENISNAKLIRQISRETGAKVGGTLYSDALAPPDQPAGTYLGMFEWNAGKLIYALDTKKQ</sequence>
<evidence type="ECO:0000256" key="7">
    <source>
        <dbReference type="SAM" id="MobiDB-lite"/>
    </source>
</evidence>
<comment type="caution">
    <text evidence="9">The sequence shown here is derived from an EMBL/GenBank/DDBJ whole genome shotgun (WGS) entry which is preliminary data.</text>
</comment>
<evidence type="ECO:0000256" key="4">
    <source>
        <dbReference type="ARBA" id="ARBA00022723"/>
    </source>
</evidence>